<feature type="transmembrane region" description="Helical" evidence="6">
    <location>
        <begin position="81"/>
        <end position="101"/>
    </location>
</feature>
<dbReference type="Proteomes" id="UP000242660">
    <property type="component" value="Unassembled WGS sequence"/>
</dbReference>
<dbReference type="PANTHER" id="PTHR30086">
    <property type="entry name" value="ARGININE EXPORTER PROTEIN ARGO"/>
    <property type="match status" value="1"/>
</dbReference>
<evidence type="ECO:0000256" key="6">
    <source>
        <dbReference type="SAM" id="Phobius"/>
    </source>
</evidence>
<feature type="transmembrane region" description="Helical" evidence="6">
    <location>
        <begin position="200"/>
        <end position="221"/>
    </location>
</feature>
<comment type="subcellular location">
    <subcellularLocation>
        <location evidence="1">Cell membrane</location>
        <topology evidence="1">Multi-pass membrane protein</topology>
    </subcellularLocation>
</comment>
<evidence type="ECO:0000313" key="8">
    <source>
        <dbReference type="Proteomes" id="UP000242660"/>
    </source>
</evidence>
<evidence type="ECO:0000313" key="7">
    <source>
        <dbReference type="EMBL" id="PSB91760.1"/>
    </source>
</evidence>
<dbReference type="EMBL" id="MUHY01000002">
    <property type="protein sequence ID" value="PSB91760.1"/>
    <property type="molecule type" value="Genomic_DNA"/>
</dbReference>
<feature type="transmembrane region" description="Helical" evidence="6">
    <location>
        <begin position="20"/>
        <end position="42"/>
    </location>
</feature>
<dbReference type="PANTHER" id="PTHR30086:SF20">
    <property type="entry name" value="ARGININE EXPORTER PROTEIN ARGO-RELATED"/>
    <property type="match status" value="1"/>
</dbReference>
<evidence type="ECO:0000256" key="2">
    <source>
        <dbReference type="ARBA" id="ARBA00022475"/>
    </source>
</evidence>
<dbReference type="InterPro" id="IPR001123">
    <property type="entry name" value="LeuE-type"/>
</dbReference>
<comment type="caution">
    <text evidence="7">The sequence shown here is derived from an EMBL/GenBank/DDBJ whole genome shotgun (WGS) entry which is preliminary data.</text>
</comment>
<evidence type="ECO:0000256" key="4">
    <source>
        <dbReference type="ARBA" id="ARBA00022989"/>
    </source>
</evidence>
<sequence>MAVNYDDKREVKEMDVIHPAFFKGLLLCASLIIAIGAQNAFVLRQGILRSHIGIIVVVCSICDILLISAGVAGMGELVSKYPRFLTAVTWGGATFLFWYGLRAWRAAFRGTVALRVDGRNAGVAADAHWSGALRSALMLSVLNPHVYLDTVILLGGVGASQSPPGNVWFALGAMTASVLWFNVLGYGARLLGPLFAKPRAWQILDGIVGTMMWTIAIGLVAQRGIL</sequence>
<feature type="transmembrane region" description="Helical" evidence="6">
    <location>
        <begin position="167"/>
        <end position="188"/>
    </location>
</feature>
<evidence type="ECO:0000256" key="1">
    <source>
        <dbReference type="ARBA" id="ARBA00004651"/>
    </source>
</evidence>
<name>A0ABX5FDD2_9BURK</name>
<keyword evidence="4 6" id="KW-1133">Transmembrane helix</keyword>
<keyword evidence="3 6" id="KW-0812">Transmembrane</keyword>
<keyword evidence="5 6" id="KW-0472">Membrane</keyword>
<accession>A0ABX5FDD2</accession>
<organism evidence="7 8">
    <name type="scientific">Candidatus Pandoraea novymonadis</name>
    <dbReference type="NCBI Taxonomy" id="1808959"/>
    <lineage>
        <taxon>Bacteria</taxon>
        <taxon>Pseudomonadati</taxon>
        <taxon>Pseudomonadota</taxon>
        <taxon>Betaproteobacteria</taxon>
        <taxon>Burkholderiales</taxon>
        <taxon>Burkholderiaceae</taxon>
        <taxon>Pandoraea</taxon>
    </lineage>
</organism>
<reference evidence="7 8" key="1">
    <citation type="journal article" date="2017" name="Front. Microbiol.">
        <title>Genome of Ca. Pandoraea novymonadis, an Endosymbiotic Bacterium of the Trypanosomatid Novymonas esmeraldas.</title>
        <authorList>
            <person name="Kostygov A.Y."/>
            <person name="Butenko A."/>
            <person name="Nenarokova A."/>
            <person name="Tashyreva D."/>
            <person name="Flegontov P."/>
            <person name="Lukes J."/>
            <person name="Yurchenko V."/>
        </authorList>
    </citation>
    <scope>NUCLEOTIDE SEQUENCE [LARGE SCALE GENOMIC DNA]</scope>
    <source>
        <strain evidence="7 8">E262</strain>
    </source>
</reference>
<evidence type="ECO:0000256" key="3">
    <source>
        <dbReference type="ARBA" id="ARBA00022692"/>
    </source>
</evidence>
<keyword evidence="8" id="KW-1185">Reference proteome</keyword>
<proteinExistence type="predicted"/>
<keyword evidence="2" id="KW-1003">Cell membrane</keyword>
<gene>
    <name evidence="7" type="primary">argO</name>
    <name evidence="7" type="ORF">BZL35_00802</name>
</gene>
<evidence type="ECO:0000256" key="5">
    <source>
        <dbReference type="ARBA" id="ARBA00023136"/>
    </source>
</evidence>
<feature type="transmembrane region" description="Helical" evidence="6">
    <location>
        <begin position="54"/>
        <end position="75"/>
    </location>
</feature>
<protein>
    <submittedName>
        <fullName evidence="7">Arginine exporter protein ArgO</fullName>
    </submittedName>
</protein>
<dbReference type="Pfam" id="PF01810">
    <property type="entry name" value="LysE"/>
    <property type="match status" value="1"/>
</dbReference>